<keyword evidence="1" id="KW-1133">Transmembrane helix</keyword>
<reference evidence="2 3" key="1">
    <citation type="journal article" date="2018" name="Aquat. Microb. Ecol.">
        <title>Gammaproteobacterial methanotrophs dominate.</title>
        <authorList>
            <person name="Rissanen A.J."/>
            <person name="Saarenheimo J."/>
            <person name="Tiirola M."/>
            <person name="Peura S."/>
            <person name="Aalto S.L."/>
            <person name="Karvinen A."/>
            <person name="Nykanen H."/>
        </authorList>
    </citation>
    <scope>NUCLEOTIDE SEQUENCE [LARGE SCALE GENOMIC DNA]</scope>
    <source>
        <strain evidence="2">AMbin10</strain>
    </source>
</reference>
<feature type="transmembrane region" description="Helical" evidence="1">
    <location>
        <begin position="12"/>
        <end position="41"/>
    </location>
</feature>
<organism evidence="2 3">
    <name type="scientific">Candidatus Methylumidiphilus alinenensis</name>
    <dbReference type="NCBI Taxonomy" id="2202197"/>
    <lineage>
        <taxon>Bacteria</taxon>
        <taxon>Pseudomonadati</taxon>
        <taxon>Pseudomonadota</taxon>
        <taxon>Gammaproteobacteria</taxon>
        <taxon>Methylococcales</taxon>
        <taxon>Candidatus Methylumidiphilus</taxon>
    </lineage>
</organism>
<evidence type="ECO:0008006" key="4">
    <source>
        <dbReference type="Google" id="ProtNLM"/>
    </source>
</evidence>
<feature type="transmembrane region" description="Helical" evidence="1">
    <location>
        <begin position="47"/>
        <end position="67"/>
    </location>
</feature>
<comment type="caution">
    <text evidence="2">The sequence shown here is derived from an EMBL/GenBank/DDBJ whole genome shotgun (WGS) entry which is preliminary data.</text>
</comment>
<dbReference type="EMBL" id="QJPH01000187">
    <property type="protein sequence ID" value="PZN83444.1"/>
    <property type="molecule type" value="Genomic_DNA"/>
</dbReference>
<evidence type="ECO:0000313" key="2">
    <source>
        <dbReference type="EMBL" id="PZN83444.1"/>
    </source>
</evidence>
<proteinExistence type="predicted"/>
<evidence type="ECO:0000313" key="3">
    <source>
        <dbReference type="Proteomes" id="UP000249396"/>
    </source>
</evidence>
<gene>
    <name evidence="2" type="ORF">DM484_04570</name>
</gene>
<dbReference type="Proteomes" id="UP000249396">
    <property type="component" value="Unassembled WGS sequence"/>
</dbReference>
<keyword evidence="1" id="KW-0812">Transmembrane</keyword>
<accession>A0A2W4TFY6</accession>
<evidence type="ECO:0000256" key="1">
    <source>
        <dbReference type="SAM" id="Phobius"/>
    </source>
</evidence>
<name>A0A2W4TFY6_9GAMM</name>
<sequence length="109" mass="12231">MKFNLTLAKIFQFVVSLLFITMVLFYFGVLLMFPLAVLWYAVKIASLLTPTVISVLIGIAVLGYLGLRVSRMTELLDTLLGIGIDLVQFGYKQKERFDPIIEQASVKIA</sequence>
<protein>
    <recommendedName>
        <fullName evidence="4">AI-2E family transporter</fullName>
    </recommendedName>
</protein>
<dbReference type="AlphaFoldDB" id="A0A2W4TFY6"/>
<keyword evidence="1" id="KW-0472">Membrane</keyword>